<comment type="caution">
    <text evidence="1">The sequence shown here is derived from an EMBL/GenBank/DDBJ whole genome shotgun (WGS) entry which is preliminary data.</text>
</comment>
<dbReference type="InterPro" id="IPR009579">
    <property type="entry name" value="DUF1192"/>
</dbReference>
<proteinExistence type="predicted"/>
<protein>
    <submittedName>
        <fullName evidence="1">DUF1192 domain-containing protein</fullName>
    </submittedName>
</protein>
<dbReference type="Pfam" id="PF06698">
    <property type="entry name" value="DUF1192"/>
    <property type="match status" value="1"/>
</dbReference>
<name>A0ABV6D9S3_9HYPH</name>
<keyword evidence="2" id="KW-1185">Reference proteome</keyword>
<sequence length="61" mass="6751">MEEELPAARPAYTIGQDVSTFSVEELISTVALLREEIGRLEGELQAKDTTKAAAEALFRRQ</sequence>
<dbReference type="Proteomes" id="UP001589755">
    <property type="component" value="Unassembled WGS sequence"/>
</dbReference>
<evidence type="ECO:0000313" key="1">
    <source>
        <dbReference type="EMBL" id="MFC0209418.1"/>
    </source>
</evidence>
<gene>
    <name evidence="1" type="ORF">ACFFJ2_13520</name>
</gene>
<reference evidence="1 2" key="1">
    <citation type="submission" date="2024-09" db="EMBL/GenBank/DDBJ databases">
        <authorList>
            <person name="Sun Q."/>
            <person name="Mori K."/>
        </authorList>
    </citation>
    <scope>NUCLEOTIDE SEQUENCE [LARGE SCALE GENOMIC DNA]</scope>
    <source>
        <strain evidence="1 2">CCM 8543</strain>
    </source>
</reference>
<accession>A0ABV6D9S3</accession>
<dbReference type="EMBL" id="JBHLXD010000022">
    <property type="protein sequence ID" value="MFC0209418.1"/>
    <property type="molecule type" value="Genomic_DNA"/>
</dbReference>
<evidence type="ECO:0000313" key="2">
    <source>
        <dbReference type="Proteomes" id="UP001589755"/>
    </source>
</evidence>
<dbReference type="RefSeq" id="WP_261519462.1">
    <property type="nucleotide sequence ID" value="NZ_JAODNW010000004.1"/>
</dbReference>
<organism evidence="1 2">
    <name type="scientific">Chelativorans intermedius</name>
    <dbReference type="NCBI Taxonomy" id="515947"/>
    <lineage>
        <taxon>Bacteria</taxon>
        <taxon>Pseudomonadati</taxon>
        <taxon>Pseudomonadota</taxon>
        <taxon>Alphaproteobacteria</taxon>
        <taxon>Hyphomicrobiales</taxon>
        <taxon>Phyllobacteriaceae</taxon>
        <taxon>Chelativorans</taxon>
    </lineage>
</organism>